<comment type="caution">
    <text evidence="11">The sequence shown here is derived from an EMBL/GenBank/DDBJ whole genome shotgun (WGS) entry which is preliminary data.</text>
</comment>
<dbReference type="Pfam" id="PF12557">
    <property type="entry name" value="Co_AT_N"/>
    <property type="match status" value="1"/>
</dbReference>
<comment type="catalytic activity">
    <reaction evidence="6 8">
        <text>2 cob(II)yrinate a,c diamide + reduced [electron-transfer flavoprotein] + 2 ATP = 2 adenosylcob(III)yrinate a,c-diamide + 2 triphosphate + oxidized [electron-transfer flavoprotein] + 3 H(+)</text>
        <dbReference type="Rhea" id="RHEA:11528"/>
        <dbReference type="Rhea" id="RHEA-COMP:10685"/>
        <dbReference type="Rhea" id="RHEA-COMP:10686"/>
        <dbReference type="ChEBI" id="CHEBI:15378"/>
        <dbReference type="ChEBI" id="CHEBI:18036"/>
        <dbReference type="ChEBI" id="CHEBI:30616"/>
        <dbReference type="ChEBI" id="CHEBI:57692"/>
        <dbReference type="ChEBI" id="CHEBI:58307"/>
        <dbReference type="ChEBI" id="CHEBI:58503"/>
        <dbReference type="ChEBI" id="CHEBI:58537"/>
        <dbReference type="EC" id="2.5.1.17"/>
    </reaction>
</comment>
<organism evidence="11 12">
    <name type="scientific">Cellvibrio fontiphilus</name>
    <dbReference type="NCBI Taxonomy" id="1815559"/>
    <lineage>
        <taxon>Bacteria</taxon>
        <taxon>Pseudomonadati</taxon>
        <taxon>Pseudomonadota</taxon>
        <taxon>Gammaproteobacteria</taxon>
        <taxon>Cellvibrionales</taxon>
        <taxon>Cellvibrionaceae</taxon>
        <taxon>Cellvibrio</taxon>
    </lineage>
</organism>
<sequence length="222" mass="25089">MSDDNSQRDDIQSNDNKNDDKAKRHQERMQQRKEIVDAAIARADEERGVVIVLTGDGKGKSSSGFGTALRCLGHGYKVAIVQFIKGTWECGEKNFLTESIFRGASPQLEYFVMGTGFTWETQNAEQDKAAAEKVWEECEHVFRDPEIHLVLLDELTYMLNFKYLDKDKVIAAIQNRPKNQNVIITGRGAKKYLEDLADTFSEVKAVKHAFNAGVKAQKGIEW</sequence>
<dbReference type="PIRSF" id="PIRSF015617">
    <property type="entry name" value="Adensltrnsf_CobA"/>
    <property type="match status" value="1"/>
</dbReference>
<comment type="catalytic activity">
    <reaction evidence="7 8">
        <text>2 cob(II)alamin + reduced [electron-transfer flavoprotein] + 2 ATP = 2 adenosylcob(III)alamin + 2 triphosphate + oxidized [electron-transfer flavoprotein] + 3 H(+)</text>
        <dbReference type="Rhea" id="RHEA:28671"/>
        <dbReference type="Rhea" id="RHEA-COMP:10685"/>
        <dbReference type="Rhea" id="RHEA-COMP:10686"/>
        <dbReference type="ChEBI" id="CHEBI:15378"/>
        <dbReference type="ChEBI" id="CHEBI:16304"/>
        <dbReference type="ChEBI" id="CHEBI:18036"/>
        <dbReference type="ChEBI" id="CHEBI:18408"/>
        <dbReference type="ChEBI" id="CHEBI:30616"/>
        <dbReference type="ChEBI" id="CHEBI:57692"/>
        <dbReference type="ChEBI" id="CHEBI:58307"/>
        <dbReference type="EC" id="2.5.1.17"/>
    </reaction>
</comment>
<dbReference type="InterPro" id="IPR003724">
    <property type="entry name" value="CblAdoTrfase_CobA"/>
</dbReference>
<comment type="pathway">
    <text evidence="1 8">Cofactor biosynthesis; adenosylcobalamin biosynthesis; adenosylcobalamin from cob(II)yrinate a,c-diamide: step 2/7.</text>
</comment>
<dbReference type="NCBIfam" id="NF004637">
    <property type="entry name" value="PRK05986.1"/>
    <property type="match status" value="1"/>
</dbReference>
<evidence type="ECO:0000256" key="5">
    <source>
        <dbReference type="ARBA" id="ARBA00024929"/>
    </source>
</evidence>
<dbReference type="NCBIfam" id="TIGR00708">
    <property type="entry name" value="cobA"/>
    <property type="match status" value="1"/>
</dbReference>
<evidence type="ECO:0000313" key="11">
    <source>
        <dbReference type="EMBL" id="MFC3116552.1"/>
    </source>
</evidence>
<evidence type="ECO:0000256" key="9">
    <source>
        <dbReference type="SAM" id="MobiDB-lite"/>
    </source>
</evidence>
<dbReference type="CDD" id="cd00561">
    <property type="entry name" value="CobA_ACA"/>
    <property type="match status" value="1"/>
</dbReference>
<comment type="function">
    <text evidence="5 8">Required for both de novo synthesis of the corrin ring for the assimilation of exogenous corrinoids. Participates in the adenosylation of a variety of incomplete and complete corrinoids.</text>
</comment>
<keyword evidence="4 8" id="KW-0627">Porphyrin biosynthesis</keyword>
<dbReference type="Gene3D" id="3.40.50.300">
    <property type="entry name" value="P-loop containing nucleotide triphosphate hydrolases"/>
    <property type="match status" value="1"/>
</dbReference>
<gene>
    <name evidence="11" type="primary">cobO</name>
    <name evidence="11" type="ORF">ACFODX_13350</name>
</gene>
<dbReference type="InterPro" id="IPR027417">
    <property type="entry name" value="P-loop_NTPase"/>
</dbReference>
<reference evidence="12" key="1">
    <citation type="journal article" date="2019" name="Int. J. Syst. Evol. Microbiol.">
        <title>The Global Catalogue of Microorganisms (GCM) 10K type strain sequencing project: providing services to taxonomists for standard genome sequencing and annotation.</title>
        <authorList>
            <consortium name="The Broad Institute Genomics Platform"/>
            <consortium name="The Broad Institute Genome Sequencing Center for Infectious Disease"/>
            <person name="Wu L."/>
            <person name="Ma J."/>
        </authorList>
    </citation>
    <scope>NUCLEOTIDE SEQUENCE [LARGE SCALE GENOMIC DNA]</scope>
    <source>
        <strain evidence="12">KCTC 52237</strain>
    </source>
</reference>
<keyword evidence="8" id="KW-0169">Cobalamin biosynthesis</keyword>
<evidence type="ECO:0000256" key="2">
    <source>
        <dbReference type="ARBA" id="ARBA00007487"/>
    </source>
</evidence>
<dbReference type="GO" id="GO:0008817">
    <property type="term" value="F:corrinoid adenosyltransferase activity"/>
    <property type="evidence" value="ECO:0007669"/>
    <property type="project" value="UniProtKB-EC"/>
</dbReference>
<accession>A0ABV7FJB3</accession>
<keyword evidence="8" id="KW-0067">ATP-binding</keyword>
<evidence type="ECO:0000256" key="6">
    <source>
        <dbReference type="ARBA" id="ARBA00048555"/>
    </source>
</evidence>
<dbReference type="EMBL" id="JBHRTF010000004">
    <property type="protein sequence ID" value="MFC3116552.1"/>
    <property type="molecule type" value="Genomic_DNA"/>
</dbReference>
<evidence type="ECO:0000313" key="12">
    <source>
        <dbReference type="Proteomes" id="UP001595555"/>
    </source>
</evidence>
<evidence type="ECO:0000256" key="8">
    <source>
        <dbReference type="PIRNR" id="PIRNR015617"/>
    </source>
</evidence>
<dbReference type="Pfam" id="PF02572">
    <property type="entry name" value="CobA_CobO_BtuR"/>
    <property type="match status" value="1"/>
</dbReference>
<dbReference type="PANTHER" id="PTHR46638:SF1">
    <property type="entry name" value="CORRINOID ADENOSYLTRANSFERASE"/>
    <property type="match status" value="1"/>
</dbReference>
<evidence type="ECO:0000256" key="4">
    <source>
        <dbReference type="ARBA" id="ARBA00023244"/>
    </source>
</evidence>
<keyword evidence="8" id="KW-0547">Nucleotide-binding</keyword>
<evidence type="ECO:0000256" key="7">
    <source>
        <dbReference type="ARBA" id="ARBA00048692"/>
    </source>
</evidence>
<keyword evidence="12" id="KW-1185">Reference proteome</keyword>
<keyword evidence="8" id="KW-0963">Cytoplasm</keyword>
<keyword evidence="8 11" id="KW-0808">Transferase</keyword>
<protein>
    <recommendedName>
        <fullName evidence="3 8">Corrinoid adenosyltransferase</fullName>
        <ecNumber evidence="3 8">2.5.1.17</ecNumber>
    </recommendedName>
    <alternativeName>
        <fullName evidence="8">Cob(II)alamin adenosyltransferase</fullName>
    </alternativeName>
    <alternativeName>
        <fullName evidence="8">Cob(II)yrinic acid a,c-diamide adenosyltransferase</fullName>
    </alternativeName>
</protein>
<comment type="similarity">
    <text evidence="2 8">Belongs to the Cob(I)alamin adenosyltransferase family.</text>
</comment>
<evidence type="ECO:0000256" key="1">
    <source>
        <dbReference type="ARBA" id="ARBA00005121"/>
    </source>
</evidence>
<dbReference type="Proteomes" id="UP001595555">
    <property type="component" value="Unassembled WGS sequence"/>
</dbReference>
<proteinExistence type="inferred from homology"/>
<evidence type="ECO:0000256" key="3">
    <source>
        <dbReference type="ARBA" id="ARBA00012454"/>
    </source>
</evidence>
<feature type="domain" description="Cob(I)alamin adenosyltransferase N-terminal" evidence="10">
    <location>
        <begin position="16"/>
        <end position="40"/>
    </location>
</feature>
<comment type="subcellular location">
    <subcellularLocation>
        <location evidence="8">Cytoplasm</location>
    </subcellularLocation>
</comment>
<dbReference type="SUPFAM" id="SSF52540">
    <property type="entry name" value="P-loop containing nucleoside triphosphate hydrolases"/>
    <property type="match status" value="1"/>
</dbReference>
<name>A0ABV7FJB3_9GAMM</name>
<evidence type="ECO:0000259" key="10">
    <source>
        <dbReference type="Pfam" id="PF12557"/>
    </source>
</evidence>
<feature type="region of interest" description="Disordered" evidence="9">
    <location>
        <begin position="1"/>
        <end position="32"/>
    </location>
</feature>
<dbReference type="EC" id="2.5.1.17" evidence="3 8"/>
<dbReference type="PANTHER" id="PTHR46638">
    <property type="entry name" value="CORRINOID ADENOSYLTRANSFERASE"/>
    <property type="match status" value="1"/>
</dbReference>
<dbReference type="RefSeq" id="WP_378119905.1">
    <property type="nucleotide sequence ID" value="NZ_JBHRTF010000004.1"/>
</dbReference>
<dbReference type="InterPro" id="IPR025826">
    <property type="entry name" value="Co_AT_N_dom"/>
</dbReference>